<evidence type="ECO:0000256" key="1">
    <source>
        <dbReference type="SAM" id="MobiDB-lite"/>
    </source>
</evidence>
<feature type="transmembrane region" description="Helical" evidence="2">
    <location>
        <begin position="33"/>
        <end position="54"/>
    </location>
</feature>
<proteinExistence type="predicted"/>
<accession>A0ABN3GFK3</accession>
<reference evidence="3 4" key="1">
    <citation type="journal article" date="2019" name="Int. J. Syst. Evol. Microbiol.">
        <title>The Global Catalogue of Microorganisms (GCM) 10K type strain sequencing project: providing services to taxonomists for standard genome sequencing and annotation.</title>
        <authorList>
            <consortium name="The Broad Institute Genomics Platform"/>
            <consortium name="The Broad Institute Genome Sequencing Center for Infectious Disease"/>
            <person name="Wu L."/>
            <person name="Ma J."/>
        </authorList>
    </citation>
    <scope>NUCLEOTIDE SEQUENCE [LARGE SCALE GENOMIC DNA]</scope>
    <source>
        <strain evidence="3 4">JCM 3272</strain>
    </source>
</reference>
<comment type="caution">
    <text evidence="3">The sequence shown here is derived from an EMBL/GenBank/DDBJ whole genome shotgun (WGS) entry which is preliminary data.</text>
</comment>
<keyword evidence="4" id="KW-1185">Reference proteome</keyword>
<keyword evidence="2" id="KW-0812">Transmembrane</keyword>
<name>A0ABN3GFK3_9ACTN</name>
<feature type="compositionally biased region" description="Low complexity" evidence="1">
    <location>
        <begin position="58"/>
        <end position="69"/>
    </location>
</feature>
<sequence length="298" mass="30066">MLYVAKAQAAGLRRGVTGAHDVSMKSVKSVRRIGLAAAGLAATGVMVFGAASLASAETASPSPSATGSSDHGKGGSKDTAVSGDELAKVTAAMKAKDSAVSVKRVHKDADGSYDVLGTKDGAKVFYEVSADLKTFTLHTGGPDGGRGHGDKGGATAVTGDELAKVTAAMKAKDSAVTVDRVHKDSDGSYRVLGTKDGAKVFYEVSADLKTFTLHTGGPDGGRGHGDKGGATAVTGDELAKVTAAVKAKDSAVTVTKVYKGSDGSYRVLGTKDGAKVFYKVSADLKTFTLHTGGHGAKK</sequence>
<evidence type="ECO:0000313" key="4">
    <source>
        <dbReference type="Proteomes" id="UP001501444"/>
    </source>
</evidence>
<organism evidence="3 4">
    <name type="scientific">Dactylosporangium salmoneum</name>
    <dbReference type="NCBI Taxonomy" id="53361"/>
    <lineage>
        <taxon>Bacteria</taxon>
        <taxon>Bacillati</taxon>
        <taxon>Actinomycetota</taxon>
        <taxon>Actinomycetes</taxon>
        <taxon>Micromonosporales</taxon>
        <taxon>Micromonosporaceae</taxon>
        <taxon>Dactylosporangium</taxon>
    </lineage>
</organism>
<keyword evidence="2" id="KW-0472">Membrane</keyword>
<evidence type="ECO:0000256" key="2">
    <source>
        <dbReference type="SAM" id="Phobius"/>
    </source>
</evidence>
<feature type="region of interest" description="Disordered" evidence="1">
    <location>
        <begin position="58"/>
        <end position="80"/>
    </location>
</feature>
<dbReference type="EMBL" id="BAAARV010000029">
    <property type="protein sequence ID" value="GAA2350495.1"/>
    <property type="molecule type" value="Genomic_DNA"/>
</dbReference>
<protein>
    <submittedName>
        <fullName evidence="3">Uncharacterized protein</fullName>
    </submittedName>
</protein>
<evidence type="ECO:0000313" key="3">
    <source>
        <dbReference type="EMBL" id="GAA2350495.1"/>
    </source>
</evidence>
<keyword evidence="2" id="KW-1133">Transmembrane helix</keyword>
<gene>
    <name evidence="3" type="ORF">GCM10010170_040140</name>
</gene>
<dbReference type="Proteomes" id="UP001501444">
    <property type="component" value="Unassembled WGS sequence"/>
</dbReference>